<gene>
    <name evidence="2" type="ORF">MELLADRAFT_109781</name>
</gene>
<evidence type="ECO:0000256" key="1">
    <source>
        <dbReference type="SAM" id="MobiDB-lite"/>
    </source>
</evidence>
<dbReference type="GeneID" id="18923870"/>
<evidence type="ECO:0000313" key="2">
    <source>
        <dbReference type="EMBL" id="EGG02747.1"/>
    </source>
</evidence>
<name>F4RXM1_MELLP</name>
<dbReference type="Proteomes" id="UP000001072">
    <property type="component" value="Unassembled WGS sequence"/>
</dbReference>
<dbReference type="RefSeq" id="XP_007413860.1">
    <property type="nucleotide sequence ID" value="XM_007413798.1"/>
</dbReference>
<feature type="region of interest" description="Disordered" evidence="1">
    <location>
        <begin position="12"/>
        <end position="48"/>
    </location>
</feature>
<feature type="compositionally biased region" description="Basic residues" evidence="1">
    <location>
        <begin position="14"/>
        <end position="23"/>
    </location>
</feature>
<accession>F4RXM1</accession>
<dbReference type="HOGENOM" id="CLU_1704623_0_0_1"/>
<sequence length="154" mass="17647">MSNMVLIVCVSDRPKKRGQKRTRSPPYSDDTQEGLHRTGNTQTNLHKASKIPETCTPIFERRSMFSPEISLWPMGSPEPIPPADEFRTLEGNKIKSILCVASRLKEMMPKQVSREHKLPADDCDPQGKVFRRLRKGIKLRFSFRFSDSRASDTE</sequence>
<dbReference type="KEGG" id="mlr:MELLADRAFT_109781"/>
<organism evidence="3">
    <name type="scientific">Melampsora larici-populina (strain 98AG31 / pathotype 3-4-7)</name>
    <name type="common">Poplar leaf rust fungus</name>
    <dbReference type="NCBI Taxonomy" id="747676"/>
    <lineage>
        <taxon>Eukaryota</taxon>
        <taxon>Fungi</taxon>
        <taxon>Dikarya</taxon>
        <taxon>Basidiomycota</taxon>
        <taxon>Pucciniomycotina</taxon>
        <taxon>Pucciniomycetes</taxon>
        <taxon>Pucciniales</taxon>
        <taxon>Melampsoraceae</taxon>
        <taxon>Melampsora</taxon>
    </lineage>
</organism>
<dbReference type="AlphaFoldDB" id="F4RXM1"/>
<proteinExistence type="predicted"/>
<dbReference type="InParanoid" id="F4RXM1"/>
<dbReference type="EMBL" id="GL883128">
    <property type="protein sequence ID" value="EGG02747.1"/>
    <property type="molecule type" value="Genomic_DNA"/>
</dbReference>
<protein>
    <submittedName>
        <fullName evidence="2">Uncharacterized protein</fullName>
    </submittedName>
</protein>
<keyword evidence="3" id="KW-1185">Reference proteome</keyword>
<reference evidence="3" key="1">
    <citation type="journal article" date="2011" name="Proc. Natl. Acad. Sci. U.S.A.">
        <title>Obligate biotrophy features unraveled by the genomic analysis of rust fungi.</title>
        <authorList>
            <person name="Duplessis S."/>
            <person name="Cuomo C.A."/>
            <person name="Lin Y.-C."/>
            <person name="Aerts A."/>
            <person name="Tisserant E."/>
            <person name="Veneault-Fourrey C."/>
            <person name="Joly D.L."/>
            <person name="Hacquard S."/>
            <person name="Amselem J."/>
            <person name="Cantarel B.L."/>
            <person name="Chiu R."/>
            <person name="Coutinho P.M."/>
            <person name="Feau N."/>
            <person name="Field M."/>
            <person name="Frey P."/>
            <person name="Gelhaye E."/>
            <person name="Goldberg J."/>
            <person name="Grabherr M.G."/>
            <person name="Kodira C.D."/>
            <person name="Kohler A."/>
            <person name="Kuees U."/>
            <person name="Lindquist E.A."/>
            <person name="Lucas S.M."/>
            <person name="Mago R."/>
            <person name="Mauceli E."/>
            <person name="Morin E."/>
            <person name="Murat C."/>
            <person name="Pangilinan J.L."/>
            <person name="Park R."/>
            <person name="Pearson M."/>
            <person name="Quesneville H."/>
            <person name="Rouhier N."/>
            <person name="Sakthikumar S."/>
            <person name="Salamov A.A."/>
            <person name="Schmutz J."/>
            <person name="Selles B."/>
            <person name="Shapiro H."/>
            <person name="Tanguay P."/>
            <person name="Tuskan G.A."/>
            <person name="Henrissat B."/>
            <person name="Van de Peer Y."/>
            <person name="Rouze P."/>
            <person name="Ellis J.G."/>
            <person name="Dodds P.N."/>
            <person name="Schein J.E."/>
            <person name="Zhong S."/>
            <person name="Hamelin R.C."/>
            <person name="Grigoriev I.V."/>
            <person name="Szabo L.J."/>
            <person name="Martin F."/>
        </authorList>
    </citation>
    <scope>NUCLEOTIDE SEQUENCE [LARGE SCALE GENOMIC DNA]</scope>
    <source>
        <strain evidence="3">98AG31 / pathotype 3-4-7</strain>
    </source>
</reference>
<dbReference type="VEuPathDB" id="FungiDB:MELLADRAFT_109781"/>
<evidence type="ECO:0000313" key="3">
    <source>
        <dbReference type="Proteomes" id="UP000001072"/>
    </source>
</evidence>